<dbReference type="InterPro" id="IPR045633">
    <property type="entry name" value="DUF6414"/>
</dbReference>
<accession>A0A267M6N2</accession>
<evidence type="ECO:0000313" key="2">
    <source>
        <dbReference type="Proteomes" id="UP000216008"/>
    </source>
</evidence>
<gene>
    <name evidence="1" type="ORF">A3Q24_05390</name>
</gene>
<dbReference type="EMBL" id="NIBD01000028">
    <property type="protein sequence ID" value="PAB55117.1"/>
    <property type="molecule type" value="Genomic_DNA"/>
</dbReference>
<comment type="caution">
    <text evidence="1">The sequence shown here is derived from an EMBL/GenBank/DDBJ whole genome shotgun (WGS) entry which is preliminary data.</text>
</comment>
<dbReference type="Proteomes" id="UP000216008">
    <property type="component" value="Unassembled WGS sequence"/>
</dbReference>
<sequence length="266" mass="29756">MNLREKEIPKKVIYFDEESAIDYLQIVNHGTISKSIETMTNLGGNAKGGADVEGGKDDDSLIDDISKKTIGLHSWVKASLNAGAKIGGSRLSKTTFSNSILFDFLNQSTKGRRKIDILKNYKLRIYPDTMAYYASLGPLTGMMEGNLIDDNENISIAVSKIGKVIKEAKGYYELVGEKNKNKIIVRFNINAFRNNYRIQDLEKMDLNLYCVKVGKGSINSLNFNSEFNLDDTNNTQDGYAETIIKSKKEETLEQLDIYDAFLAGVM</sequence>
<dbReference type="AlphaFoldDB" id="A0A267M6N2"/>
<protein>
    <submittedName>
        <fullName evidence="1">Uncharacterized protein</fullName>
    </submittedName>
</protein>
<name>A0A267M6N2_LACJH</name>
<dbReference type="RefSeq" id="WP_095182803.1">
    <property type="nucleotide sequence ID" value="NZ_NIBD01000028.1"/>
</dbReference>
<proteinExistence type="predicted"/>
<organism evidence="1 2">
    <name type="scientific">Lactobacillus johnsonii</name>
    <dbReference type="NCBI Taxonomy" id="33959"/>
    <lineage>
        <taxon>Bacteria</taxon>
        <taxon>Bacillati</taxon>
        <taxon>Bacillota</taxon>
        <taxon>Bacilli</taxon>
        <taxon>Lactobacillales</taxon>
        <taxon>Lactobacillaceae</taxon>
        <taxon>Lactobacillus</taxon>
    </lineage>
</organism>
<reference evidence="1 2" key="1">
    <citation type="submission" date="2017-05" db="EMBL/GenBank/DDBJ databases">
        <title>Lactobacillus johnsonii from commercial turkeys.</title>
        <authorList>
            <person name="Johnson T.J."/>
            <person name="Youmans B."/>
        </authorList>
    </citation>
    <scope>NUCLEOTIDE SEQUENCE [LARGE SCALE GENOMIC DNA]</scope>
    <source>
        <strain evidence="1 2">UMNLJ114</strain>
    </source>
</reference>
<dbReference type="Pfam" id="PF19952">
    <property type="entry name" value="DUF6414"/>
    <property type="match status" value="1"/>
</dbReference>
<evidence type="ECO:0000313" key="1">
    <source>
        <dbReference type="EMBL" id="PAB55117.1"/>
    </source>
</evidence>